<evidence type="ECO:0000313" key="1">
    <source>
        <dbReference type="EMBL" id="DAD88257.1"/>
    </source>
</evidence>
<accession>A0A8S5N0X6</accession>
<dbReference type="EMBL" id="BK015038">
    <property type="protein sequence ID" value="DAD88257.1"/>
    <property type="molecule type" value="Genomic_DNA"/>
</dbReference>
<reference evidence="1" key="1">
    <citation type="journal article" date="2021" name="Proc. Natl. Acad. Sci. U.S.A.">
        <title>A Catalog of Tens of Thousands of Viruses from Human Metagenomes Reveals Hidden Associations with Chronic Diseases.</title>
        <authorList>
            <person name="Tisza M.J."/>
            <person name="Buck C.B."/>
        </authorList>
    </citation>
    <scope>NUCLEOTIDE SEQUENCE</scope>
    <source>
        <strain evidence="1">CtOiG6</strain>
    </source>
</reference>
<name>A0A8S5N0X6_9CAUD</name>
<sequence>MLKYKLTFRCRKVTFPRSTFVMTCKSVIYNVV</sequence>
<protein>
    <submittedName>
        <fullName evidence="1">Uncharacterized protein</fullName>
    </submittedName>
</protein>
<organism evidence="1">
    <name type="scientific">Siphoviridae sp. ctOiG6</name>
    <dbReference type="NCBI Taxonomy" id="2826313"/>
    <lineage>
        <taxon>Viruses</taxon>
        <taxon>Duplodnaviria</taxon>
        <taxon>Heunggongvirae</taxon>
        <taxon>Uroviricota</taxon>
        <taxon>Caudoviricetes</taxon>
    </lineage>
</organism>
<proteinExistence type="predicted"/>